<keyword evidence="2" id="KW-1185">Reference proteome</keyword>
<proteinExistence type="predicted"/>
<protein>
    <submittedName>
        <fullName evidence="1">Uncharacterized protein</fullName>
    </submittedName>
</protein>
<dbReference type="Proteomes" id="UP001058734">
    <property type="component" value="Segment"/>
</dbReference>
<accession>A0A9E7QY88</accession>
<reference evidence="1" key="1">
    <citation type="submission" date="2022-07" db="EMBL/GenBank/DDBJ databases">
        <title>Biological characterization and genomic analysis of novel phages DLDT_So2 and BHDT_So9 against Pseudomonas solanacearum, an infectious agent in tomato in Vietnam.</title>
        <authorList>
            <person name="Pham Q.-A.N."/>
            <person name="To N.H."/>
            <person name="Vo N."/>
            <person name="Tu V.Q."/>
            <person name="Nguyen T.M."/>
            <person name="Nguyen H.D."/>
            <person name="Andrew M."/>
            <person name="Le T.-T.T."/>
            <person name="Vo P.T."/>
            <person name="Huynh O.N."/>
            <person name="Hoang H.A."/>
        </authorList>
    </citation>
    <scope>NUCLEOTIDE SEQUENCE</scope>
</reference>
<organism evidence="1 2">
    <name type="scientific">Ralstonia phage BHDT_So9</name>
    <dbReference type="NCBI Taxonomy" id="2972464"/>
    <lineage>
        <taxon>Viruses</taxon>
        <taxon>Duplodnaviria</taxon>
        <taxon>Heunggongvirae</taxon>
        <taxon>Uroviricota</taxon>
        <taxon>Caudoviricetes</taxon>
        <taxon>Autographivirales</taxon>
        <taxon>Autonotataviridae</taxon>
        <taxon>Okabevirinae</taxon>
        <taxon>Higashivirus</taxon>
        <taxon>Higashivirus BHDTSo9</taxon>
    </lineage>
</organism>
<name>A0A9E7QY88_9CAUD</name>
<evidence type="ECO:0000313" key="1">
    <source>
        <dbReference type="EMBL" id="UWI83490.1"/>
    </source>
</evidence>
<dbReference type="EMBL" id="OP087422">
    <property type="protein sequence ID" value="UWI83490.1"/>
    <property type="molecule type" value="Genomic_DNA"/>
</dbReference>
<evidence type="ECO:0000313" key="2">
    <source>
        <dbReference type="Proteomes" id="UP001058734"/>
    </source>
</evidence>
<sequence length="68" mass="7434">MPVLFIVSRRTALGWCVGESVENARKELVEAFNEGQLDSMSLGFIVPISQENTYYALGTVRAGAQSPE</sequence>